<dbReference type="Gene3D" id="3.40.630.30">
    <property type="match status" value="1"/>
</dbReference>
<keyword evidence="3" id="KW-1185">Reference proteome</keyword>
<organism evidence="2 3">
    <name type="scientific">Sporomusa termitida</name>
    <dbReference type="NCBI Taxonomy" id="2377"/>
    <lineage>
        <taxon>Bacteria</taxon>
        <taxon>Bacillati</taxon>
        <taxon>Bacillota</taxon>
        <taxon>Negativicutes</taxon>
        <taxon>Selenomonadales</taxon>
        <taxon>Sporomusaceae</taxon>
        <taxon>Sporomusa</taxon>
    </lineage>
</organism>
<evidence type="ECO:0000259" key="1">
    <source>
        <dbReference type="PROSITE" id="PS51186"/>
    </source>
</evidence>
<name>A0A517DQM5_9FIRM</name>
<dbReference type="RefSeq" id="WP_144349269.1">
    <property type="nucleotide sequence ID" value="NZ_CP036259.1"/>
</dbReference>
<dbReference type="InterPro" id="IPR000182">
    <property type="entry name" value="GNAT_dom"/>
</dbReference>
<dbReference type="PROSITE" id="PS51186">
    <property type="entry name" value="GNAT"/>
    <property type="match status" value="1"/>
</dbReference>
<reference evidence="2 3" key="1">
    <citation type="submission" date="2019-02" db="EMBL/GenBank/DDBJ databases">
        <title>Closed genome of Sporomusa termitida DSM 4440.</title>
        <authorList>
            <person name="Poehlein A."/>
            <person name="Daniel R."/>
        </authorList>
    </citation>
    <scope>NUCLEOTIDE SEQUENCE [LARGE SCALE GENOMIC DNA]</scope>
    <source>
        <strain evidence="2 3">DSM 4440</strain>
    </source>
</reference>
<proteinExistence type="predicted"/>
<dbReference type="OrthoDB" id="5292888at2"/>
<dbReference type="GO" id="GO:0035447">
    <property type="term" value="F:mycothiol synthase activity"/>
    <property type="evidence" value="ECO:0007669"/>
    <property type="project" value="UniProtKB-EC"/>
</dbReference>
<accession>A0A517DQM5</accession>
<dbReference type="SUPFAM" id="SSF55729">
    <property type="entry name" value="Acyl-CoA N-acyltransferases (Nat)"/>
    <property type="match status" value="1"/>
</dbReference>
<dbReference type="KEGG" id="sted:SPTER_09510"/>
<dbReference type="Proteomes" id="UP000320776">
    <property type="component" value="Chromosome"/>
</dbReference>
<dbReference type="EC" id="2.3.1.189" evidence="2"/>
<protein>
    <submittedName>
        <fullName evidence="2">Mycothiol acetyltransferase</fullName>
        <ecNumber evidence="2">2.3.1.189</ecNumber>
    </submittedName>
</protein>
<dbReference type="AlphaFoldDB" id="A0A517DQM5"/>
<keyword evidence="2" id="KW-0012">Acyltransferase</keyword>
<evidence type="ECO:0000313" key="2">
    <source>
        <dbReference type="EMBL" id="QDR79662.1"/>
    </source>
</evidence>
<keyword evidence="2" id="KW-0808">Transferase</keyword>
<dbReference type="EMBL" id="CP036259">
    <property type="protein sequence ID" value="QDR79662.1"/>
    <property type="molecule type" value="Genomic_DNA"/>
</dbReference>
<feature type="domain" description="N-acetyltransferase" evidence="1">
    <location>
        <begin position="3"/>
        <end position="149"/>
    </location>
</feature>
<sequence length="152" mass="16858">MVELITAFDKAIIRRLVELEADAFGAGGMNEWQLVPLIRHGHVYVTRKAGEVIGAVQYMLDWHNPKKAYMIGVSIAKEQRGQGVGTGFIKETFTPLAAEGIEEVELTVDPANAAAVKVYKGKLGFTVTEFRRDEYGDGEDRLVMKLSLKKCK</sequence>
<gene>
    <name evidence="2" type="primary">mshD</name>
    <name evidence="2" type="ORF">SPTER_09510</name>
</gene>
<dbReference type="CDD" id="cd04301">
    <property type="entry name" value="NAT_SF"/>
    <property type="match status" value="1"/>
</dbReference>
<dbReference type="Pfam" id="PF00583">
    <property type="entry name" value="Acetyltransf_1"/>
    <property type="match status" value="1"/>
</dbReference>
<evidence type="ECO:0000313" key="3">
    <source>
        <dbReference type="Proteomes" id="UP000320776"/>
    </source>
</evidence>
<dbReference type="InterPro" id="IPR016181">
    <property type="entry name" value="Acyl_CoA_acyltransferase"/>
</dbReference>